<evidence type="ECO:0000259" key="3">
    <source>
        <dbReference type="Pfam" id="PF13175"/>
    </source>
</evidence>
<dbReference type="RefSeq" id="WP_091970564.1">
    <property type="nucleotide sequence ID" value="NZ_FOGZ01000021.1"/>
</dbReference>
<protein>
    <submittedName>
        <fullName evidence="4">DNA repair exonuclease SbcCD ATPase subunit</fullName>
    </submittedName>
</protein>
<dbReference type="AlphaFoldDB" id="A0A1H9TCS7"/>
<keyword evidence="4" id="KW-0540">Nuclease</keyword>
<gene>
    <name evidence="4" type="ORF">SAMN05443377_12125</name>
</gene>
<dbReference type="STRING" id="64702.SAMN05443377_12125"/>
<reference evidence="4 5" key="1">
    <citation type="submission" date="2016-10" db="EMBL/GenBank/DDBJ databases">
        <authorList>
            <person name="de Groot N.N."/>
        </authorList>
    </citation>
    <scope>NUCLEOTIDE SEQUENCE [LARGE SCALE GENOMIC DNA]</scope>
    <source>
        <strain evidence="4 5">DSM 16859</strain>
    </source>
</reference>
<dbReference type="SUPFAM" id="SSF52540">
    <property type="entry name" value="P-loop containing nucleoside triphosphate hydrolases"/>
    <property type="match status" value="1"/>
</dbReference>
<dbReference type="Pfam" id="PF13175">
    <property type="entry name" value="AAA_15"/>
    <property type="match status" value="1"/>
</dbReference>
<evidence type="ECO:0000313" key="5">
    <source>
        <dbReference type="Proteomes" id="UP000198815"/>
    </source>
</evidence>
<dbReference type="Gene3D" id="3.40.50.300">
    <property type="entry name" value="P-loop containing nucleotide triphosphate hydrolases"/>
    <property type="match status" value="2"/>
</dbReference>
<dbReference type="InterPro" id="IPR027417">
    <property type="entry name" value="P-loop_NTPase"/>
</dbReference>
<dbReference type="OrthoDB" id="3177877at2"/>
<dbReference type="PANTHER" id="PTHR41259:SF1">
    <property type="entry name" value="DOUBLE-STRAND BREAK REPAIR RAD50 ATPASE, PUTATIVE-RELATED"/>
    <property type="match status" value="1"/>
</dbReference>
<evidence type="ECO:0000313" key="4">
    <source>
        <dbReference type="EMBL" id="SER94971.1"/>
    </source>
</evidence>
<feature type="compositionally biased region" description="Basic and acidic residues" evidence="2">
    <location>
        <begin position="290"/>
        <end position="305"/>
    </location>
</feature>
<keyword evidence="4" id="KW-0378">Hydrolase</keyword>
<feature type="region of interest" description="Disordered" evidence="2">
    <location>
        <begin position="872"/>
        <end position="893"/>
    </location>
</feature>
<feature type="region of interest" description="Disordered" evidence="2">
    <location>
        <begin position="284"/>
        <end position="305"/>
    </location>
</feature>
<keyword evidence="5" id="KW-1185">Reference proteome</keyword>
<keyword evidence="1" id="KW-0175">Coiled coil</keyword>
<dbReference type="InterPro" id="IPR041685">
    <property type="entry name" value="AAA_GajA/Old/RecF-like"/>
</dbReference>
<organism evidence="4 5">
    <name type="scientific">Propionibacterium cyclohexanicum</name>
    <dbReference type="NCBI Taxonomy" id="64702"/>
    <lineage>
        <taxon>Bacteria</taxon>
        <taxon>Bacillati</taxon>
        <taxon>Actinomycetota</taxon>
        <taxon>Actinomycetes</taxon>
        <taxon>Propionibacteriales</taxon>
        <taxon>Propionibacteriaceae</taxon>
        <taxon>Propionibacterium</taxon>
    </lineage>
</organism>
<dbReference type="GO" id="GO:0004527">
    <property type="term" value="F:exonuclease activity"/>
    <property type="evidence" value="ECO:0007669"/>
    <property type="project" value="UniProtKB-KW"/>
</dbReference>
<evidence type="ECO:0000256" key="1">
    <source>
        <dbReference type="SAM" id="Coils"/>
    </source>
</evidence>
<proteinExistence type="predicted"/>
<feature type="coiled-coil region" evidence="1">
    <location>
        <begin position="190"/>
        <end position="272"/>
    </location>
</feature>
<dbReference type="EMBL" id="FOGZ01000021">
    <property type="protein sequence ID" value="SER94971.1"/>
    <property type="molecule type" value="Genomic_DNA"/>
</dbReference>
<feature type="domain" description="Endonuclease GajA/Old nuclease/RecF-like AAA" evidence="3">
    <location>
        <begin position="1"/>
        <end position="52"/>
    </location>
</feature>
<evidence type="ECO:0000256" key="2">
    <source>
        <dbReference type="SAM" id="MobiDB-lite"/>
    </source>
</evidence>
<keyword evidence="4" id="KW-0269">Exonuclease</keyword>
<dbReference type="PANTHER" id="PTHR41259">
    <property type="entry name" value="DOUBLE-STRAND BREAK REPAIR RAD50 ATPASE, PUTATIVE-RELATED"/>
    <property type="match status" value="1"/>
</dbReference>
<sequence>MRLRRIVLRNFRGVAQSQVEFGDTVTVVQGPNEVGKSSIAEALRLIRSEKDSSQKGCVRSAQPVGTDVGPEVEIELRSGGFDMTYRKRWLRSRLTELRIRAPKPEQLTGEQAHARFREILEHTVDLQLLEALDIVQGSSLDQPKLAAVNALHRALDDSEPDGGSQDALMARIEAEYAKYFTRTGKKTGRLKELDAEVATLEARVAELESQSTEMDEFTAEFADRQSERRRLEQELTAATDEWRAARQAAEQVNALRERGEAARQERNAAQERLTLVRQADDNRTGQINELSKRTRDAETGKTRSEQCRGALEQAETRLKGAQETATALDATRRQAHLAAVDAQSALDVRIARTERDRLAAQLEHARTAERRRLEAAAQLKNLTIDDEQVSELAALETALVVARRSRDAAAAHVSVRSLGEHPITVDGAVLPAGAEHRCAVLSQVHIEVPDVVSIDVSPGTPPAELDRELAEASAAVDTALAALEVTSVGQARELAGRRRTAKATLDQAQASLAALLGSRGLGEVEEQLAEVTARIEQSAAAPGDDAPVNSLREAAEQARNAEEDLGAQWDLATTQVARYRQEAEHAREVFVHASAEFDAAVRELDVSRQLLAQARETASDGSLREAVEQAEIALRAAEQALRDADSELIQADPDQVAMTLANCEELVASRKDRLSATATRLTELQALIDDRAKAGIYDELSRAKAAQEAAAASQNRLQRAADAVALLRDTMVRHRVAVQRRYVAPFRDHLERLGKVVFGADFQVEISPELTVQSRTLHGATVPFGSLSAGAREQIALLGRLASAQLVDSGEGAPVILDDSLGYADPVRLRRLNIVLNDVGHSAQVIILTCQPDRFGSIGGAKVVQLDPASGGAPGRALVQGRDGALDQGGADQ</sequence>
<feature type="coiled-coil region" evidence="1">
    <location>
        <begin position="521"/>
        <end position="568"/>
    </location>
</feature>
<name>A0A1H9TCS7_9ACTN</name>
<accession>A0A1H9TCS7</accession>
<dbReference type="Proteomes" id="UP000198815">
    <property type="component" value="Unassembled WGS sequence"/>
</dbReference>